<dbReference type="Pfam" id="PF08016">
    <property type="entry name" value="PKD_channel"/>
    <property type="match status" value="2"/>
</dbReference>
<feature type="transmembrane region" description="Helical" evidence="5">
    <location>
        <begin position="1006"/>
        <end position="1026"/>
    </location>
</feature>
<keyword evidence="3 5" id="KW-1133">Transmembrane helix</keyword>
<keyword evidence="8" id="KW-1185">Reference proteome</keyword>
<evidence type="ECO:0000313" key="7">
    <source>
        <dbReference type="EMBL" id="OQR95866.1"/>
    </source>
</evidence>
<proteinExistence type="predicted"/>
<evidence type="ECO:0000256" key="4">
    <source>
        <dbReference type="ARBA" id="ARBA00023136"/>
    </source>
</evidence>
<evidence type="ECO:0000256" key="1">
    <source>
        <dbReference type="ARBA" id="ARBA00004141"/>
    </source>
</evidence>
<feature type="transmembrane region" description="Helical" evidence="5">
    <location>
        <begin position="927"/>
        <end position="945"/>
    </location>
</feature>
<sequence>MKDYNSYVEAESPQIKLHSTSPMLQESHQHQLEISEPNMPRITTEQVRLGIQGRKDIRRQFLNLPYPILLFGIFIAMVLTHTPIHKVYLADHGISTVLNPKPTDILPSRAIMNFMNIRGMQDIPQWINNSVLPAVFTKNAANGTILPPQLQGRVSSFNQLVGAVEFSVLNSQMTDCQSDSLLAKRYGPCFDFDSDYDIKEGNLSTRNIRRLPWYTMYIPIANPDPYARFKRWQDEGSVGGYYLSMATREFHVKITTYNGELDMFSYMHFKIEVEQGGSYSPTYKVQSVPTNPYTTSSVNVVLDALVGLLFLRILVSRLLHLKRQLFKQEPWNCEVGISLIEWCTIIMIILYYAAWIQVCKKFFSSHFEDQLAQLSSFYDNLYKLPLAQQRVVMATSNQPILSDFIDSFAPAIEFVYVVSIVACLQLAVHVLAAFQFHPTMNILTNTIISSLKRLGSFLVIFLLVVIALATSGCLLFGPQLDEFSSLHKSMVTCINMLFGGYSYDLIKDINDLAIIWFWVSQSIVTLVLVNIMLAVIIAAHQEVVDVGLGKRSFIDEFALTVKDMIRINIFRRRDYIERFEQYLNVEPEPREVWTAKGLEQALGLTWNQATNLIKKLKIFANTVDAPVTKISQISVQEARIGIKARRELRRHFINAPFPFLLFIAFIGMVLTHTPIHQVYKVDHGITTMLNPSYMDLYLALTSINFKNIRKMDDIPKWINGTVIPSVFTYFEVDGATELPDVLKVRISSYNQLVGALEISVFNTQSAKCQSDNLLASDYGPCFDFESKHEVTDGNLTERNTRTHPWYSVYMPYHIPNPYKRFTEWAINGTAGGYFLSMATREVHVKITTYNGELDIFSYIHFKIEVDEGGTFTPTYKIESVPTNPYATDSLNIALDVIVGIFMLRIFLRRLWHLKRQMFRQEAWTCDLRTTIIEWITLGFVALYYLSWFSLCKKFFGTGFEEQFAKLNDFYDELYKLPSAQQPDYMHKSTQPELADFIDTFAPAIDFLYTVSIVACLQLVCAVCSPIPSYAHIKRLGSFCFVFLLVVVALATSGCLLFGPQLEEFSSLHRAMVTCINMLFGGYSYELIKDANDMSLVWFWASQTVVTLVLVNIMLAVIIAAHQEIVDNNNKNRSILDELFLVTRDIFKHNVICRPNRFEHLEERLQYDAELTDMLSADQLAKVLQITERQAEKMIVKLKKYASTSSDWPVSTNRVSAGGQETSRMSNEVLVQRVNDLESKMDLMIELLRRSQRQY</sequence>
<evidence type="ECO:0000313" key="8">
    <source>
        <dbReference type="Proteomes" id="UP000243217"/>
    </source>
</evidence>
<dbReference type="OrthoDB" id="444119at2759"/>
<dbReference type="Proteomes" id="UP000243217">
    <property type="component" value="Unassembled WGS sequence"/>
</dbReference>
<dbReference type="PANTHER" id="PTHR10877:SF183">
    <property type="entry name" value="AT14535P-RELATED"/>
    <property type="match status" value="1"/>
</dbReference>
<dbReference type="PANTHER" id="PTHR10877">
    <property type="entry name" value="POLYCYSTIN FAMILY MEMBER"/>
    <property type="match status" value="1"/>
</dbReference>
<dbReference type="InterPro" id="IPR051223">
    <property type="entry name" value="Polycystin"/>
</dbReference>
<dbReference type="EMBL" id="JNBS01002016">
    <property type="protein sequence ID" value="OQR95866.1"/>
    <property type="molecule type" value="Genomic_DNA"/>
</dbReference>
<protein>
    <submittedName>
        <fullName evidence="7">Polycystin Cation Channel (PCC) Family</fullName>
    </submittedName>
</protein>
<keyword evidence="2 5" id="KW-0812">Transmembrane</keyword>
<dbReference type="AlphaFoldDB" id="A0A1V9ZCY9"/>
<evidence type="ECO:0000256" key="2">
    <source>
        <dbReference type="ARBA" id="ARBA00022692"/>
    </source>
</evidence>
<feature type="transmembrane region" description="Helical" evidence="5">
    <location>
        <begin position="335"/>
        <end position="354"/>
    </location>
</feature>
<dbReference type="Gene3D" id="1.10.287.70">
    <property type="match status" value="2"/>
</dbReference>
<comment type="subcellular location">
    <subcellularLocation>
        <location evidence="1">Membrane</location>
        <topology evidence="1">Multi-pass membrane protein</topology>
    </subcellularLocation>
</comment>
<organism evidence="7 8">
    <name type="scientific">Thraustotheca clavata</name>
    <dbReference type="NCBI Taxonomy" id="74557"/>
    <lineage>
        <taxon>Eukaryota</taxon>
        <taxon>Sar</taxon>
        <taxon>Stramenopiles</taxon>
        <taxon>Oomycota</taxon>
        <taxon>Saprolegniomycetes</taxon>
        <taxon>Saprolegniales</taxon>
        <taxon>Achlyaceae</taxon>
        <taxon>Thraustotheca</taxon>
    </lineage>
</organism>
<feature type="transmembrane region" description="Helical" evidence="5">
    <location>
        <begin position="61"/>
        <end position="79"/>
    </location>
</feature>
<keyword evidence="4 5" id="KW-0472">Membrane</keyword>
<feature type="transmembrane region" description="Helical" evidence="5">
    <location>
        <begin position="454"/>
        <end position="477"/>
    </location>
</feature>
<feature type="transmembrane region" description="Helical" evidence="5">
    <location>
        <begin position="1038"/>
        <end position="1061"/>
    </location>
</feature>
<feature type="transmembrane region" description="Helical" evidence="5">
    <location>
        <begin position="652"/>
        <end position="670"/>
    </location>
</feature>
<feature type="domain" description="Polycystin cation channel PKD1/PKD2" evidence="6">
    <location>
        <begin position="403"/>
        <end position="543"/>
    </location>
</feature>
<feature type="transmembrane region" description="Helical" evidence="5">
    <location>
        <begin position="515"/>
        <end position="539"/>
    </location>
</feature>
<reference evidence="7 8" key="1">
    <citation type="journal article" date="2014" name="Genome Biol. Evol.">
        <title>The secreted proteins of Achlya hypogyna and Thraustotheca clavata identify the ancestral oomycete secretome and reveal gene acquisitions by horizontal gene transfer.</title>
        <authorList>
            <person name="Misner I."/>
            <person name="Blouin N."/>
            <person name="Leonard G."/>
            <person name="Richards T.A."/>
            <person name="Lane C.E."/>
        </authorList>
    </citation>
    <scope>NUCLEOTIDE SEQUENCE [LARGE SCALE GENOMIC DNA]</scope>
    <source>
        <strain evidence="7 8">ATCC 34112</strain>
    </source>
</reference>
<name>A0A1V9ZCY9_9STRA</name>
<feature type="transmembrane region" description="Helical" evidence="5">
    <location>
        <begin position="1096"/>
        <end position="1120"/>
    </location>
</feature>
<comment type="caution">
    <text evidence="7">The sequence shown here is derived from an EMBL/GenBank/DDBJ whole genome shotgun (WGS) entry which is preliminary data.</text>
</comment>
<accession>A0A1V9ZCY9</accession>
<feature type="transmembrane region" description="Helical" evidence="5">
    <location>
        <begin position="889"/>
        <end position="907"/>
    </location>
</feature>
<feature type="transmembrane region" description="Helical" evidence="5">
    <location>
        <begin position="296"/>
        <end position="315"/>
    </location>
</feature>
<evidence type="ECO:0000256" key="3">
    <source>
        <dbReference type="ARBA" id="ARBA00022989"/>
    </source>
</evidence>
<evidence type="ECO:0000256" key="5">
    <source>
        <dbReference type="SAM" id="Phobius"/>
    </source>
</evidence>
<gene>
    <name evidence="7" type="ORF">THRCLA_07504</name>
</gene>
<feature type="transmembrane region" description="Helical" evidence="5">
    <location>
        <begin position="414"/>
        <end position="434"/>
    </location>
</feature>
<dbReference type="InterPro" id="IPR013122">
    <property type="entry name" value="PKD1_2_channel"/>
</dbReference>
<evidence type="ECO:0000259" key="6">
    <source>
        <dbReference type="Pfam" id="PF08016"/>
    </source>
</evidence>
<feature type="domain" description="Polycystin cation channel PKD1/PKD2" evidence="6">
    <location>
        <begin position="1033"/>
        <end position="1123"/>
    </location>
</feature>
<dbReference type="STRING" id="74557.A0A1V9ZCY9"/>
<dbReference type="GO" id="GO:0016020">
    <property type="term" value="C:membrane"/>
    <property type="evidence" value="ECO:0007669"/>
    <property type="project" value="UniProtKB-SubCell"/>
</dbReference>